<feature type="transmembrane region" description="Helical" evidence="1">
    <location>
        <begin position="28"/>
        <end position="57"/>
    </location>
</feature>
<sequence>MTFLIALAVLWIFWKLLKFSFRLLWLLIIIALIATFVKVLLIPGLILIAGLLTLSYFHS</sequence>
<evidence type="ECO:0000313" key="2">
    <source>
        <dbReference type="EMBL" id="KRM01128.1"/>
    </source>
</evidence>
<name>A0A0R1V6G0_9LACO</name>
<evidence type="ECO:0000256" key="1">
    <source>
        <dbReference type="SAM" id="Phobius"/>
    </source>
</evidence>
<comment type="caution">
    <text evidence="2">The sequence shown here is derived from an EMBL/GenBank/DDBJ whole genome shotgun (WGS) entry which is preliminary data.</text>
</comment>
<reference evidence="2 3" key="1">
    <citation type="journal article" date="2015" name="Genome Announc.">
        <title>Expanding the biotechnology potential of lactobacilli through comparative genomics of 213 strains and associated genera.</title>
        <authorList>
            <person name="Sun Z."/>
            <person name="Harris H.M."/>
            <person name="McCann A."/>
            <person name="Guo C."/>
            <person name="Argimon S."/>
            <person name="Zhang W."/>
            <person name="Yang X."/>
            <person name="Jeffery I.B."/>
            <person name="Cooney J.C."/>
            <person name="Kagawa T.F."/>
            <person name="Liu W."/>
            <person name="Song Y."/>
            <person name="Salvetti E."/>
            <person name="Wrobel A."/>
            <person name="Rasinkangas P."/>
            <person name="Parkhill J."/>
            <person name="Rea M.C."/>
            <person name="O'Sullivan O."/>
            <person name="Ritari J."/>
            <person name="Douillard F.P."/>
            <person name="Paul Ross R."/>
            <person name="Yang R."/>
            <person name="Briner A.E."/>
            <person name="Felis G.E."/>
            <person name="de Vos W.M."/>
            <person name="Barrangou R."/>
            <person name="Klaenhammer T.R."/>
            <person name="Caufield P.W."/>
            <person name="Cui Y."/>
            <person name="Zhang H."/>
            <person name="O'Toole P.W."/>
        </authorList>
    </citation>
    <scope>NUCLEOTIDE SEQUENCE [LARGE SCALE GENOMIC DNA]</scope>
    <source>
        <strain evidence="2 3">DSM 16045</strain>
    </source>
</reference>
<keyword evidence="3" id="KW-1185">Reference proteome</keyword>
<dbReference type="PATRIC" id="fig|1423749.3.peg.860"/>
<dbReference type="RefSeq" id="WP_040468088.1">
    <property type="nucleotide sequence ID" value="NZ_AZFN01000021.1"/>
</dbReference>
<protein>
    <submittedName>
        <fullName evidence="2">Uncharacterized protein</fullName>
    </submittedName>
</protein>
<accession>A0A0R1V6G0</accession>
<keyword evidence="1" id="KW-0472">Membrane</keyword>
<evidence type="ECO:0000313" key="3">
    <source>
        <dbReference type="Proteomes" id="UP000051739"/>
    </source>
</evidence>
<gene>
    <name evidence="2" type="ORF">FC60_GL000853</name>
</gene>
<proteinExistence type="predicted"/>
<keyword evidence="1" id="KW-1133">Transmembrane helix</keyword>
<dbReference type="Proteomes" id="UP000051739">
    <property type="component" value="Unassembled WGS sequence"/>
</dbReference>
<organism evidence="2 3">
    <name type="scientific">Limosilactobacillus gastricus DSM 16045</name>
    <dbReference type="NCBI Taxonomy" id="1423749"/>
    <lineage>
        <taxon>Bacteria</taxon>
        <taxon>Bacillati</taxon>
        <taxon>Bacillota</taxon>
        <taxon>Bacilli</taxon>
        <taxon>Lactobacillales</taxon>
        <taxon>Lactobacillaceae</taxon>
        <taxon>Limosilactobacillus</taxon>
    </lineage>
</organism>
<dbReference type="EMBL" id="AZFN01000021">
    <property type="protein sequence ID" value="KRM01128.1"/>
    <property type="molecule type" value="Genomic_DNA"/>
</dbReference>
<dbReference type="AlphaFoldDB" id="A0A0R1V6G0"/>
<keyword evidence="1" id="KW-0812">Transmembrane</keyword>